<dbReference type="Pfam" id="PF13936">
    <property type="entry name" value="HTH_38"/>
    <property type="match status" value="1"/>
</dbReference>
<dbReference type="RefSeq" id="WP_191726594.1">
    <property type="nucleotide sequence ID" value="NZ_JACSPY010000010.1"/>
</dbReference>
<dbReference type="Gene3D" id="1.10.10.10">
    <property type="entry name" value="Winged helix-like DNA-binding domain superfamily/Winged helix DNA-binding domain"/>
    <property type="match status" value="1"/>
</dbReference>
<organism evidence="2 3">
    <name type="scientific">Brevibacterium gallinarum</name>
    <dbReference type="NCBI Taxonomy" id="2762220"/>
    <lineage>
        <taxon>Bacteria</taxon>
        <taxon>Bacillati</taxon>
        <taxon>Actinomycetota</taxon>
        <taxon>Actinomycetes</taxon>
        <taxon>Micrococcales</taxon>
        <taxon>Brevibacteriaceae</taxon>
        <taxon>Brevibacterium</taxon>
    </lineage>
</organism>
<evidence type="ECO:0000313" key="2">
    <source>
        <dbReference type="EMBL" id="MBD8021191.1"/>
    </source>
</evidence>
<reference evidence="2 3" key="1">
    <citation type="submission" date="2020-08" db="EMBL/GenBank/DDBJ databases">
        <title>A Genomic Blueprint of the Chicken Gut Microbiome.</title>
        <authorList>
            <person name="Gilroy R."/>
            <person name="Ravi A."/>
            <person name="Getino M."/>
            <person name="Pursley I."/>
            <person name="Horton D.L."/>
            <person name="Alikhan N.-F."/>
            <person name="Baker D."/>
            <person name="Gharbi K."/>
            <person name="Hall N."/>
            <person name="Watson M."/>
            <person name="Adriaenssens E.M."/>
            <person name="Foster-Nyarko E."/>
            <person name="Jarju S."/>
            <person name="Secka A."/>
            <person name="Antonio M."/>
            <person name="Oren A."/>
            <person name="Chaudhuri R."/>
            <person name="La Ragione R.M."/>
            <person name="Hildebrand F."/>
            <person name="Pallen M.J."/>
        </authorList>
    </citation>
    <scope>NUCLEOTIDE SEQUENCE [LARGE SCALE GENOMIC DNA]</scope>
    <source>
        <strain evidence="2 3">Re57</strain>
    </source>
</reference>
<evidence type="ECO:0000259" key="1">
    <source>
        <dbReference type="Pfam" id="PF13936"/>
    </source>
</evidence>
<proteinExistence type="predicted"/>
<dbReference type="Proteomes" id="UP000651517">
    <property type="component" value="Unassembled WGS sequence"/>
</dbReference>
<dbReference type="InterPro" id="IPR025246">
    <property type="entry name" value="IS30-like_HTH"/>
</dbReference>
<gene>
    <name evidence="2" type="ORF">H9634_10410</name>
</gene>
<dbReference type="EMBL" id="JACSPY010000010">
    <property type="protein sequence ID" value="MBD8021191.1"/>
    <property type="molecule type" value="Genomic_DNA"/>
</dbReference>
<sequence length="118" mass="12956">MTESWEAPVAACRRARLYHAAFTVVGKEVELEAITQLKKAGMGVREIARLTKIPRSTVSRLCRDLPGAKRQMAMERAEISPELLAAVRAAVNGSELELRLSDGIESQRGGRESHGRIS</sequence>
<dbReference type="InterPro" id="IPR036388">
    <property type="entry name" value="WH-like_DNA-bd_sf"/>
</dbReference>
<name>A0ABR8WWX6_9MICO</name>
<evidence type="ECO:0000313" key="3">
    <source>
        <dbReference type="Proteomes" id="UP000651517"/>
    </source>
</evidence>
<keyword evidence="3" id="KW-1185">Reference proteome</keyword>
<protein>
    <submittedName>
        <fullName evidence="2">Helix-turn-helix domain-containing protein</fullName>
    </submittedName>
</protein>
<accession>A0ABR8WWX6</accession>
<comment type="caution">
    <text evidence="2">The sequence shown here is derived from an EMBL/GenBank/DDBJ whole genome shotgun (WGS) entry which is preliminary data.</text>
</comment>
<feature type="domain" description="Transposase IS30-like HTH" evidence="1">
    <location>
        <begin position="32"/>
        <end position="63"/>
    </location>
</feature>